<dbReference type="GO" id="GO:0007165">
    <property type="term" value="P:signal transduction"/>
    <property type="evidence" value="ECO:0007669"/>
    <property type="project" value="UniProtKB-KW"/>
</dbReference>
<keyword evidence="4 10" id="KW-0812">Transmembrane</keyword>
<comment type="subcellular location">
    <subcellularLocation>
        <location evidence="1">Cell membrane</location>
        <topology evidence="1">Multi-pass membrane protein</topology>
    </subcellularLocation>
</comment>
<evidence type="ECO:0000256" key="6">
    <source>
        <dbReference type="ARBA" id="ARBA00022989"/>
    </source>
</evidence>
<feature type="transmembrane region" description="Helical" evidence="10">
    <location>
        <begin position="202"/>
        <end position="228"/>
    </location>
</feature>
<dbReference type="GO" id="GO:0004984">
    <property type="term" value="F:olfactory receptor activity"/>
    <property type="evidence" value="ECO:0007669"/>
    <property type="project" value="InterPro"/>
</dbReference>
<dbReference type="AlphaFoldDB" id="A0A7G8Z982"/>
<dbReference type="InterPro" id="IPR004117">
    <property type="entry name" value="7tm6_olfct_rcpt"/>
</dbReference>
<keyword evidence="9" id="KW-0807">Transducer</keyword>
<keyword evidence="6 10" id="KW-1133">Transmembrane helix</keyword>
<reference evidence="11" key="1">
    <citation type="submission" date="2020-06" db="EMBL/GenBank/DDBJ databases">
        <authorList>
            <person name="Sheng S."/>
        </authorList>
    </citation>
    <scope>NUCLEOTIDE SEQUENCE</scope>
    <source>
        <tissue evidence="11">Antenna</tissue>
    </source>
</reference>
<dbReference type="Pfam" id="PF02949">
    <property type="entry name" value="7tm_6"/>
    <property type="match status" value="1"/>
</dbReference>
<keyword evidence="8 11" id="KW-0675">Receptor</keyword>
<evidence type="ECO:0000256" key="5">
    <source>
        <dbReference type="ARBA" id="ARBA00022725"/>
    </source>
</evidence>
<evidence type="ECO:0000256" key="2">
    <source>
        <dbReference type="ARBA" id="ARBA00022475"/>
    </source>
</evidence>
<evidence type="ECO:0000256" key="4">
    <source>
        <dbReference type="ARBA" id="ARBA00022692"/>
    </source>
</evidence>
<dbReference type="EMBL" id="MT671003">
    <property type="protein sequence ID" value="QNL15007.1"/>
    <property type="molecule type" value="mRNA"/>
</dbReference>
<keyword evidence="5" id="KW-0552">Olfaction</keyword>
<organism evidence="11">
    <name type="scientific">Aulacocentrum confusum</name>
    <dbReference type="NCBI Taxonomy" id="2767324"/>
    <lineage>
        <taxon>Eukaryota</taxon>
        <taxon>Metazoa</taxon>
        <taxon>Ecdysozoa</taxon>
        <taxon>Arthropoda</taxon>
        <taxon>Hexapoda</taxon>
        <taxon>Insecta</taxon>
        <taxon>Pterygota</taxon>
        <taxon>Neoptera</taxon>
        <taxon>Endopterygota</taxon>
        <taxon>Hymenoptera</taxon>
        <taxon>Apocrita</taxon>
        <taxon>Ichneumonoidea</taxon>
        <taxon>Braconidae</taxon>
        <taxon>Macrocentrinae</taxon>
        <taxon>Aulacocentrum</taxon>
    </lineage>
</organism>
<feature type="transmembrane region" description="Helical" evidence="10">
    <location>
        <begin position="45"/>
        <end position="70"/>
    </location>
</feature>
<keyword evidence="7 10" id="KW-0472">Membrane</keyword>
<evidence type="ECO:0000256" key="1">
    <source>
        <dbReference type="ARBA" id="ARBA00004651"/>
    </source>
</evidence>
<dbReference type="PANTHER" id="PTHR21137">
    <property type="entry name" value="ODORANT RECEPTOR"/>
    <property type="match status" value="1"/>
</dbReference>
<accession>A0A7G8Z982</accession>
<protein>
    <submittedName>
        <fullName evidence="11">Olfactory receptor 63</fullName>
    </submittedName>
</protein>
<evidence type="ECO:0000256" key="10">
    <source>
        <dbReference type="SAM" id="Phobius"/>
    </source>
</evidence>
<keyword evidence="2" id="KW-1003">Cell membrane</keyword>
<dbReference type="GO" id="GO:0005549">
    <property type="term" value="F:odorant binding"/>
    <property type="evidence" value="ECO:0007669"/>
    <property type="project" value="InterPro"/>
</dbReference>
<dbReference type="GO" id="GO:0005886">
    <property type="term" value="C:plasma membrane"/>
    <property type="evidence" value="ECO:0007669"/>
    <property type="project" value="UniProtKB-SubCell"/>
</dbReference>
<gene>
    <name evidence="11" type="primary">OR63</name>
</gene>
<evidence type="ECO:0000256" key="3">
    <source>
        <dbReference type="ARBA" id="ARBA00022606"/>
    </source>
</evidence>
<evidence type="ECO:0000313" key="11">
    <source>
        <dbReference type="EMBL" id="QNL15007.1"/>
    </source>
</evidence>
<evidence type="ECO:0000256" key="9">
    <source>
        <dbReference type="ARBA" id="ARBA00023224"/>
    </source>
</evidence>
<evidence type="ECO:0000256" key="8">
    <source>
        <dbReference type="ARBA" id="ARBA00023170"/>
    </source>
</evidence>
<sequence length="330" mass="37785">MMQGKSSIVNNFGIQETTKHTRWLFSMLGIWFLISKDPLTLQQKLFSIMMLIFCQSIYLIVLIPGLHYCILSSEDIKMKIAYAGPTGYTLSCFLKIYAIIFSRNEIKKCIELMEYKWQEIDNERDNKIMVRNTKQGIQTTIICGMLMYIGAVLYEMAMPFVPENIVAITSNSTRRSLMHPVSRVLFDSRSSPAYELLYCSHIILGVFVCTASVLACNLGAMFVSHLCAQIQIIISRIENLIDTNNEKNSSLQTQIKVIIDFHNKAINFTNHIEEVLSNICLIEMIASCALICLDEYYCILVSIIFYKFKTSVFSHIIHSIKLNRLGEIMN</sequence>
<dbReference type="PANTHER" id="PTHR21137:SF35">
    <property type="entry name" value="ODORANT RECEPTOR 19A-RELATED"/>
    <property type="match status" value="1"/>
</dbReference>
<feature type="transmembrane region" description="Helical" evidence="10">
    <location>
        <begin position="136"/>
        <end position="154"/>
    </location>
</feature>
<keyword evidence="3" id="KW-0716">Sensory transduction</keyword>
<name>A0A7G8Z982_9HYME</name>
<evidence type="ECO:0000256" key="7">
    <source>
        <dbReference type="ARBA" id="ARBA00023136"/>
    </source>
</evidence>
<proteinExistence type="evidence at transcript level"/>